<dbReference type="InterPro" id="IPR050525">
    <property type="entry name" value="ECM_Assembly_Org"/>
</dbReference>
<comment type="caution">
    <text evidence="3">The sequence shown here is derived from an EMBL/GenBank/DDBJ whole genome shotgun (WGS) entry which is preliminary data.</text>
</comment>
<evidence type="ECO:0000259" key="2">
    <source>
        <dbReference type="PROSITE" id="PS51465"/>
    </source>
</evidence>
<feature type="non-terminal residue" evidence="3">
    <location>
        <position position="1"/>
    </location>
</feature>
<dbReference type="PROSITE" id="PS50234">
    <property type="entry name" value="VWFA"/>
    <property type="match status" value="2"/>
</dbReference>
<feature type="domain" description="VWFA" evidence="1">
    <location>
        <begin position="203"/>
        <end position="391"/>
    </location>
</feature>
<gene>
    <name evidence="3" type="ORF">pdam_00007354</name>
</gene>
<feature type="domain" description="VWFA" evidence="1">
    <location>
        <begin position="1"/>
        <end position="95"/>
    </location>
</feature>
<evidence type="ECO:0000259" key="1">
    <source>
        <dbReference type="PROSITE" id="PS50234"/>
    </source>
</evidence>
<dbReference type="PANTHER" id="PTHR24020:SF20">
    <property type="entry name" value="PH DOMAIN-CONTAINING PROTEIN"/>
    <property type="match status" value="1"/>
</dbReference>
<keyword evidence="4" id="KW-1185">Reference proteome</keyword>
<organism evidence="3 4">
    <name type="scientific">Pocillopora damicornis</name>
    <name type="common">Cauliflower coral</name>
    <name type="synonym">Millepora damicornis</name>
    <dbReference type="NCBI Taxonomy" id="46731"/>
    <lineage>
        <taxon>Eukaryota</taxon>
        <taxon>Metazoa</taxon>
        <taxon>Cnidaria</taxon>
        <taxon>Anthozoa</taxon>
        <taxon>Hexacorallia</taxon>
        <taxon>Scleractinia</taxon>
        <taxon>Astrocoeniina</taxon>
        <taxon>Pocilloporidae</taxon>
        <taxon>Pocillopora</taxon>
    </lineage>
</organism>
<proteinExistence type="predicted"/>
<dbReference type="PANTHER" id="PTHR24020">
    <property type="entry name" value="COLLAGEN ALPHA"/>
    <property type="match status" value="1"/>
</dbReference>
<accession>A0A3M6V5R7</accession>
<dbReference type="InterPro" id="IPR036465">
    <property type="entry name" value="vWFA_dom_sf"/>
</dbReference>
<dbReference type="SUPFAM" id="SSF53300">
    <property type="entry name" value="vWA-like"/>
    <property type="match status" value="2"/>
</dbReference>
<evidence type="ECO:0008006" key="5">
    <source>
        <dbReference type="Google" id="ProtNLM"/>
    </source>
</evidence>
<dbReference type="Gene3D" id="3.40.50.410">
    <property type="entry name" value="von Willebrand factor, type A domain"/>
    <property type="match status" value="2"/>
</dbReference>
<dbReference type="Gene3D" id="3.30.60.30">
    <property type="match status" value="1"/>
</dbReference>
<evidence type="ECO:0000313" key="3">
    <source>
        <dbReference type="EMBL" id="RMX61227.1"/>
    </source>
</evidence>
<dbReference type="SMART" id="SM00327">
    <property type="entry name" value="VWA"/>
    <property type="match status" value="1"/>
</dbReference>
<name>A0A3M6V5R7_POCDA</name>
<sequence length="400" mass="43591">GLKMADEQVFVTSAGMRPNVPQVAIVITDGQQTTTKAYTPLDQASKGIKDKGVEVFALGIGSGVDTSQLRQIASSNDNVFTAPGFNELESVVKQIVEKTCPTSAKGSTTFPFKPIFHTLVIFLTDACEILPCKAPHNIGCRVVDSQSECICPTCPATSSPVCASDDVQDTSECFTKRQACLTSTPISVARRSPCVPECRKAADIAFIVDSSGSIGKTNWERTKRFLKRMVSKLDIGPSTTHVAVITYSTNPETVLRFNTLQGDRLNVAEVNNVLDGLRWQKGRTYIDKALDTAALDIFTTRRGMRSNVPKMAFVITDGKQTKTGSYTPLGLAAKPLRNMGVQMVAIGVGKRNVVDARELLEIAGQDNYVYVIESFEELQNPGQAKIFRQRVCQARLRLGR</sequence>
<dbReference type="AlphaFoldDB" id="A0A3M6V5R7"/>
<dbReference type="EMBL" id="RCHS01000065">
    <property type="protein sequence ID" value="RMX61227.1"/>
    <property type="molecule type" value="Genomic_DNA"/>
</dbReference>
<reference evidence="3 4" key="1">
    <citation type="journal article" date="2018" name="Sci. Rep.">
        <title>Comparative analysis of the Pocillopora damicornis genome highlights role of immune system in coral evolution.</title>
        <authorList>
            <person name="Cunning R."/>
            <person name="Bay R.A."/>
            <person name="Gillette P."/>
            <person name="Baker A.C."/>
            <person name="Traylor-Knowles N."/>
        </authorList>
    </citation>
    <scope>NUCLEOTIDE SEQUENCE [LARGE SCALE GENOMIC DNA]</scope>
    <source>
        <strain evidence="3">RSMAS</strain>
        <tissue evidence="3">Whole animal</tissue>
    </source>
</reference>
<dbReference type="CDD" id="cd01450">
    <property type="entry name" value="vWFA_subfamily_ECM"/>
    <property type="match status" value="1"/>
</dbReference>
<evidence type="ECO:0000313" key="4">
    <source>
        <dbReference type="Proteomes" id="UP000275408"/>
    </source>
</evidence>
<dbReference type="PRINTS" id="PR00453">
    <property type="entry name" value="VWFADOMAIN"/>
</dbReference>
<dbReference type="SMART" id="SM00280">
    <property type="entry name" value="KAZAL"/>
    <property type="match status" value="1"/>
</dbReference>
<protein>
    <recommendedName>
        <fullName evidence="5">VWFA domain-containing protein</fullName>
    </recommendedName>
</protein>
<dbReference type="PROSITE" id="PS51465">
    <property type="entry name" value="KAZAL_2"/>
    <property type="match status" value="1"/>
</dbReference>
<feature type="domain" description="Kazal-like" evidence="2">
    <location>
        <begin position="150"/>
        <end position="196"/>
    </location>
</feature>
<dbReference type="CDD" id="cd00104">
    <property type="entry name" value="KAZAL_FS"/>
    <property type="match status" value="1"/>
</dbReference>
<dbReference type="Proteomes" id="UP000275408">
    <property type="component" value="Unassembled WGS sequence"/>
</dbReference>
<dbReference type="OrthoDB" id="5981541at2759"/>
<dbReference type="InterPro" id="IPR002350">
    <property type="entry name" value="Kazal_dom"/>
</dbReference>
<dbReference type="Pfam" id="PF00092">
    <property type="entry name" value="VWA"/>
    <property type="match status" value="2"/>
</dbReference>
<dbReference type="InterPro" id="IPR002035">
    <property type="entry name" value="VWF_A"/>
</dbReference>